<feature type="compositionally biased region" description="Polar residues" evidence="1">
    <location>
        <begin position="4262"/>
        <end position="4274"/>
    </location>
</feature>
<feature type="compositionally biased region" description="Polar residues" evidence="1">
    <location>
        <begin position="3477"/>
        <end position="3487"/>
    </location>
</feature>
<gene>
    <name evidence="2" type="ORF">MBM_01629</name>
</gene>
<evidence type="ECO:0000313" key="2">
    <source>
        <dbReference type="EMBL" id="EKD19677.1"/>
    </source>
</evidence>
<feature type="compositionally biased region" description="Polar residues" evidence="1">
    <location>
        <begin position="3673"/>
        <end position="3683"/>
    </location>
</feature>
<feature type="compositionally biased region" description="Acidic residues" evidence="1">
    <location>
        <begin position="4038"/>
        <end position="4050"/>
    </location>
</feature>
<feature type="compositionally biased region" description="Basic and acidic residues" evidence="1">
    <location>
        <begin position="3799"/>
        <end position="3809"/>
    </location>
</feature>
<feature type="compositionally biased region" description="Basic and acidic residues" evidence="1">
    <location>
        <begin position="4011"/>
        <end position="4020"/>
    </location>
</feature>
<organism evidence="2 3">
    <name type="scientific">Marssonina brunnea f. sp. multigermtubi (strain MB_m1)</name>
    <name type="common">Marssonina leaf spot fungus</name>
    <dbReference type="NCBI Taxonomy" id="1072389"/>
    <lineage>
        <taxon>Eukaryota</taxon>
        <taxon>Fungi</taxon>
        <taxon>Dikarya</taxon>
        <taxon>Ascomycota</taxon>
        <taxon>Pezizomycotina</taxon>
        <taxon>Leotiomycetes</taxon>
        <taxon>Helotiales</taxon>
        <taxon>Drepanopezizaceae</taxon>
        <taxon>Drepanopeziza</taxon>
    </lineage>
</organism>
<feature type="region of interest" description="Disordered" evidence="1">
    <location>
        <begin position="2529"/>
        <end position="2567"/>
    </location>
</feature>
<proteinExistence type="predicted"/>
<dbReference type="InParanoid" id="K1X3V8"/>
<feature type="compositionally biased region" description="Polar residues" evidence="1">
    <location>
        <begin position="3817"/>
        <end position="3828"/>
    </location>
</feature>
<sequence length="4428" mass="472649">MAPHSRPPLTHRIRASFEGRRKSFDGIRFDGIRRVSRSSRPPSAHENDTAVLSPNSIDSPSHNNALHLSHDPNSIRDAVDAAINGEAFQNAIAANLAKLIKPSIKSALDTIQPVVEAVYSHEVLLRKTNQSVEDVLSRMDTAAEEEKAKGESFVDSSYSPPGEAAGEGKSADAVAILREPDMNMWRELLEEHSAKTGEKLTGLETIMEGNTEKVGELVTGVQNMNSSLPTAENFDSLRTTSENTHTTISAIQAQLDQVKADIASMLESIGPDLGKNVQTISEKPAPDDSILASHTTKLDLISTEITGLKSHIESNTTEKIDTISTELLSLKSLVETNSTSSSESLTNILTAVTEHTTLISELKDAPAHPDILSALQQSNDSHTAHSTVLTEIKERSLVPATPADPDAVSPAVSVPDHGPALQEIKSDLEALKENILAGISSNNDNITAVGGKVDAFIEGPNSEILAAVKSSNESHEKHTTVLEEIKELHGTHATVLEAVKSASEGAAPAAATADLGTQISALTGKLDEHSAAFEELKGLHGSHSTALENIKSASAEASPVVDTGHLGEKITSIVGKLDEHSTALEEIKGLHGTQAAAIEGLKPVPSEAPPDGGAGAIVEKISGIVSKLDEHSAAFEELKGLHGAHSEALVGIKSTEPAGETGDLGEKISALASKLEEHSAAFEELKELHGAHTAALEGIKSITSDTAPTDNGDLAVQNTALTAKLGEHSAAFEELKGLHGTHSAALEKINATGPEAAPTPADTGDIGAQIAPLVSKLDEHSAILEEIKGSHTAAFDELKGLHTAHSAALDGIKSIDPATAPADGSDVGAQITAISAKLDEHSAILVEIKGSHKAAFEELKGLHGSQATALESTRSIDPETVPAQDGDIGAQISALAAKLEQHSIAFDEVKSFHGSHTAAFDELKGLHSSHSEALASIKIPETVPADSSDIGAQITALTAKLDEHSATFEELKGLHGAHSAALDGIKDLQSSYSTALESIKSSSSDAPADSSDIGAQITALTAKLEEHSAALEEIKGLGGSNTAAFDELKALHASHTTAFDDLKSLHGLHAIAFDDLKSLHGLHAAALDEIPKSAITPAPHEGGNVDIGAQVAAMVAKQEEHSTILDEIKGFSAHLDEIKTFGGSHTAAFDELKGLHAYYIKALETIKTDNPDTTQGAGPSDLGPQITDIIAKLDAHGVSLDELKAFGVSHTSALESHGTNIESVKSLGITAPTGDSSAALETQIAAINAALEGHGTALNEIKLQSSVLEEIKSIAGTHATALEGHGAAMENIKSLSVAPPAEGNNAGLSEIVTKLDAHSVILDELKAQSAVLDEIKTSTVVLDELKAQSTVLEEIKTSTVILDELKAQSTVLEELKTNTGTHLSALEGHGVTLESIKSLSVTPPADGSSPVELESKISAIIGMLETHSSVLDEIKSTGGAHSSILDEIKSTGGSQSSALEELKTSQNSHAAALETHGTTLESVKSLSVTSAEKDIGGFLEPKINDVAVKLDAYVAMLLNEIKATEGSHTSILDELKTSHASYAAALEIHGTNLESVKSLSVNSAGRDVGGLLEPKINDIAAKLDAYAMLLEEIKATEGSHSTVLDELKTSHVSHTASLENHGTALENIRAISNAPADTGASLEPQVTEIIAKLEAHGAILDELKSTGGSHTSILDEIKIAHGNHATTLDEIKSRGLPPSPDDSTAVPPASADTEAPLKTIIETLVQHTSLLSEIKEDISAEILTTIHDMGEAQSKHTTLLTEIKEENVSSEILTLLHEDGDVHASSAAVLNRIQVLVEGLDEKHGGVATKLEEHLGLLNAIKDSHCGVAAKLDEHHGLLNTIKDSHDTHATSLAELKSRSLEPPTTRDDGLEAHFTGIVAKLEDHSVKLAAIQDSHSLHTASLDEIKSRSLEVPAVEAPSVDMSGLEAQIAGVFTKLDDHHVLLSSINDSHVTHTTSLEEIKSRSLELASAEAPTVDMSGLEAQIAGVATKLDDHHVLLSSINDSHVSRATALEEIKSKSLETPVAEAPVVDLSELEAQIAGVVTKLDGHHIVLRSIKDTTTAIHESHASHGAALDEIKSRSTEPGLPTDGPDFGTLDEKINGVVTKLDGHTVVLNTIQDVATALKESNTAHTAVLSEIKDAALASNEYHSSYTTSLGELKGTVASSIESHAAHSVMLGEIKDAAHTAALSEIKNVTSSLAEIHRNHAATLSEIKDATTASNEAHASHTNDFAQLKSIQPPTAAPITDGPDFKALETHLTVITSTLESQKSILSSISEHSSTAHPDIISAIAEFHALLEAHGPLLESIKETSTNTDILSKIDELKVLLEESKTEHGAAVKDLQIETKDSHSTLTAAIGALALGGAVGAGATALLSDNDKDDENQVLEEVRSLKALVESSATNSENAKETIESIRSQIDINHTTITTGISTLADTLKAEIEATGTNLSGTITALDKPIDFSPLTEHLDQHSQDLKAISTQLDNLDGTLKENSGHVVGLSEGMHFNEKGIEQLKEHRGILPEVVSGDAEFETKSAVQSRKVSCSAVEPPVEEKNEDGDREMPAGQDQNDQSLVLESEDAIPAPEIVEESSPTEEESGPVLEDEVVEKSLETEPVVGAEIPDEQQDAVVNSEAGESQDTIMGDSDISKNLEAPVVGPETLPEAPSGDMIDENVDEPEAIGVDEQDVPNDLDGPKVPCDEPVIEQLSEGQAEDSIKVPQDLVSRDASPTVDSDAMPQELDIPTEEPAALEQPSGEGEVTEELVPANDPPVLEEPTDPPEIQADETGSQVPDAEVLPKESNAPSEEPNVSDQEPSEEIDSSSNPADMDETPPLEEPCEAPQIVEEPTIDPVVESDASSPEEGHEAPYEHPVVSDPDSSENYAEELNPVDDSPATKEFGEIPKDPDEPVIEPVAETEALPQEFVDDQSETSAQSELGEDDTERLSTIEEDTEADMEEPSVDPTGETGAPPLHDLEENSVDPELETVQGDSGEDLPVDDVQASELPREKSNDLDAQVVELEVQPNIGNSSSTGTNFSPEDPVEAPQSLNEAIAVPSNETEVLSGNLVDSPSSQDGNAQNEKEPLQVDNPPAYADPLDTQVERETLAASPETSQETIDEPSPLEVIQGLGDPTETPVDDDSISIDQQDVEIAAPGEVTGPHITTPQPAFGDLKIPNDLDRQVVEDSPVCDPEINHEEPESSSVQRTSGSLVQDHDEAQLMPSPASSSESRSPLDETSRPPASTMDDILTVEREIETDNHDEMPILDQEFVQETSHEEQLERGTDELSYEGENPSRSFDGFDNLENERDTPIPPVHGNVDVSGPPEYLGDESLLPGDLNGGRSAISIQKADSGEIVADEDEQVPTDDFGGGHDLEESELVEDEELSVVLIPVQDDEHDAAVSKGTDLDHESPQLSIEHADSKAQNQLDLDATVSEISQGRIVGEEASYKPFDEEQDLSDSEMPPEKAIRPRGLPLAGLDAEPFASPFTQSPINTSSRDAHLNSETFDDFIPTPAPSRDVNLDDEPQAAPNFDPPSLFPPTHQIFTNQNLDSGHATPLDEAQSNPFDDSDNLASPSDALSPQSVLSPEVEIDAPNFEQYAPIQHQQPPYHDGFRTHESENSAPPPSFPSFPGMTPLQQHARHSEDVLSPTSEYGSPGFQAPRVRTPVQAQHFQPPVFEDSRAETPTQGRQLEVSSRDFTPEFEPRQNAPIQSDNDSEYAQSPRSERHAPVFPSFGQPAPEQIYDSDDDDTPGFRREPPQSSQAQQGALAPETYDSDRAQSPELQRRIPLLPNFGQPVPGQHQQTYDADEDRHASLERELPAFPGLDRQQTPAGQQNYDSADVPSTDIERRAPIFPNFRHPVPDQQIHDARSQDFRRELPSFPGLGQGQQPSAEERTYGSSEAQSPESERRAPVFPNFGQSATTQQMYDSDDNRSPDLRRELPAFPGLGQQPPAEGRTRSSGEAQSPELERRAPVFPDLGQPATAQRIYDESDDEDSARFQQNSQGFPELSSRQPLQPAYDSDGRLPEPRVDIASFPEVRQQPPTQQYDSDDGPSSEDEWDQSPGFQRPIQTGATQPAGYDDLRSHELGAYRPDSTQQDLRPTSPDLRRPADDSYGGFGSEQRYDAPAFPNIGRRSRSPLRTLEADEVRSRDSETNAAARDLPTFPLRLPRRPFEEDLDDQNNENDFRPRDLDAYARAPAFPDLGRQASTSSQPLDDPAAYSPEYERDAAYSREYEREEAFPDSRAHHFDEDEFRPRGLDFHQPPPPPRPLFQAQQFDTSSSSHSGLPAHLQLNVPATTPLFTDRRQRSSEHPFEDEEATSPSSEFAVPITPGLARNAAPQSQFRDFPAGPSFSDLRTGPPAGFGSREDTAFADFGGTGARSAVESRTENHQATTSALQSPTSSVFSEGGEYIWKSEGAREGREGREGESTFGNSGRRY</sequence>
<feature type="compositionally biased region" description="Basic and acidic residues" evidence="1">
    <location>
        <begin position="3855"/>
        <end position="3868"/>
    </location>
</feature>
<feature type="compositionally biased region" description="Basic and acidic residues" evidence="1">
    <location>
        <begin position="3764"/>
        <end position="3775"/>
    </location>
</feature>
<feature type="compositionally biased region" description="Polar residues" evidence="1">
    <location>
        <begin position="3907"/>
        <end position="3917"/>
    </location>
</feature>
<feature type="compositionally biased region" description="Basic and acidic residues" evidence="1">
    <location>
        <begin position="3265"/>
        <end position="3276"/>
    </location>
</feature>
<feature type="compositionally biased region" description="Basic and acidic residues" evidence="1">
    <location>
        <begin position="3920"/>
        <end position="3931"/>
    </location>
</feature>
<feature type="compositionally biased region" description="Low complexity" evidence="1">
    <location>
        <begin position="3213"/>
        <end position="3222"/>
    </location>
</feature>
<dbReference type="OMA" id="PITEPEM"/>
<feature type="region of interest" description="Disordered" evidence="1">
    <location>
        <begin position="2579"/>
        <end position="3239"/>
    </location>
</feature>
<dbReference type="STRING" id="1072389.K1X3V8"/>
<dbReference type="Proteomes" id="UP000006753">
    <property type="component" value="Unassembled WGS sequence"/>
</dbReference>
<feature type="compositionally biased region" description="Polar residues" evidence="1">
    <location>
        <begin position="3698"/>
        <end position="3712"/>
    </location>
</feature>
<feature type="compositionally biased region" description="Polar residues" evidence="1">
    <location>
        <begin position="3551"/>
        <end position="3575"/>
    </location>
</feature>
<feature type="compositionally biased region" description="Polar residues" evidence="1">
    <location>
        <begin position="4380"/>
        <end position="4395"/>
    </location>
</feature>
<feature type="compositionally biased region" description="Polar residues" evidence="1">
    <location>
        <begin position="2796"/>
        <end position="2807"/>
    </location>
</feature>
<feature type="compositionally biased region" description="Basic and acidic residues" evidence="1">
    <location>
        <begin position="3433"/>
        <end position="3443"/>
    </location>
</feature>
<feature type="region of interest" description="Disordered" evidence="1">
    <location>
        <begin position="3342"/>
        <end position="3371"/>
    </location>
</feature>
<feature type="compositionally biased region" description="Acidic residues" evidence="1">
    <location>
        <begin position="2665"/>
        <end position="2685"/>
    </location>
</feature>
<feature type="compositionally biased region" description="Basic and acidic residues" evidence="1">
    <location>
        <begin position="4292"/>
        <end position="4302"/>
    </location>
</feature>
<feature type="region of interest" description="Disordered" evidence="1">
    <location>
        <begin position="1692"/>
        <end position="1711"/>
    </location>
</feature>
<feature type="compositionally biased region" description="Polar residues" evidence="1">
    <location>
        <begin position="3049"/>
        <end position="3071"/>
    </location>
</feature>
<evidence type="ECO:0000313" key="3">
    <source>
        <dbReference type="Proteomes" id="UP000006753"/>
    </source>
</evidence>
<dbReference type="EMBL" id="JH921430">
    <property type="protein sequence ID" value="EKD19677.1"/>
    <property type="molecule type" value="Genomic_DNA"/>
</dbReference>
<feature type="compositionally biased region" description="Acidic residues" evidence="1">
    <location>
        <begin position="2821"/>
        <end position="2832"/>
    </location>
</feature>
<reference evidence="2 3" key="1">
    <citation type="journal article" date="2012" name="BMC Genomics">
        <title>Sequencing the genome of Marssonina brunnea reveals fungus-poplar co-evolution.</title>
        <authorList>
            <person name="Zhu S."/>
            <person name="Cao Y.-Z."/>
            <person name="Jiang C."/>
            <person name="Tan B.-Y."/>
            <person name="Wang Z."/>
            <person name="Feng S."/>
            <person name="Zhang L."/>
            <person name="Su X.-H."/>
            <person name="Brejova B."/>
            <person name="Vinar T."/>
            <person name="Xu M."/>
            <person name="Wang M.-X."/>
            <person name="Zhang S.-G."/>
            <person name="Huang M.-R."/>
            <person name="Wu R."/>
            <person name="Zhou Y."/>
        </authorList>
    </citation>
    <scope>NUCLEOTIDE SEQUENCE [LARGE SCALE GENOMIC DNA]</scope>
    <source>
        <strain evidence="2 3">MB_m1</strain>
    </source>
</reference>
<feature type="compositionally biased region" description="Polar residues" evidence="1">
    <location>
        <begin position="3877"/>
        <end position="3895"/>
    </location>
</feature>
<keyword evidence="3" id="KW-1185">Reference proteome</keyword>
<accession>K1X3V8</accession>
<feature type="compositionally biased region" description="Basic and acidic residues" evidence="1">
    <location>
        <begin position="4213"/>
        <end position="4249"/>
    </location>
</feature>
<dbReference type="KEGG" id="mbe:MBM_01629"/>
<feature type="region of interest" description="Disordered" evidence="1">
    <location>
        <begin position="3429"/>
        <end position="4428"/>
    </location>
</feature>
<feature type="region of interest" description="Disordered" evidence="1">
    <location>
        <begin position="35"/>
        <end position="71"/>
    </location>
</feature>
<feature type="compositionally biased region" description="Polar residues" evidence="1">
    <location>
        <begin position="3018"/>
        <end position="3030"/>
    </location>
</feature>
<feature type="region of interest" description="Disordered" evidence="1">
    <location>
        <begin position="141"/>
        <end position="170"/>
    </location>
</feature>
<feature type="compositionally biased region" description="Basic and acidic residues" evidence="1">
    <location>
        <begin position="4174"/>
        <end position="4183"/>
    </location>
</feature>
<dbReference type="eggNOG" id="ENOG502TC45">
    <property type="taxonomic scope" value="Eukaryota"/>
</dbReference>
<feature type="compositionally biased region" description="Basic and acidic residues" evidence="1">
    <location>
        <begin position="3684"/>
        <end position="3694"/>
    </location>
</feature>
<feature type="compositionally biased region" description="Basic and acidic residues" evidence="1">
    <location>
        <begin position="4406"/>
        <end position="4418"/>
    </location>
</feature>
<protein>
    <submittedName>
        <fullName evidence="2">Uncharacterized protein</fullName>
    </submittedName>
</protein>
<feature type="compositionally biased region" description="Polar residues" evidence="1">
    <location>
        <begin position="3192"/>
        <end position="3202"/>
    </location>
</feature>
<feature type="compositionally biased region" description="Basic and acidic residues" evidence="1">
    <location>
        <begin position="2887"/>
        <end position="2900"/>
    </location>
</feature>
<dbReference type="OrthoDB" id="3563205at2759"/>
<dbReference type="HOGENOM" id="CLU_223697_0_0_1"/>
<name>K1X3V8_MARBU</name>
<feature type="compositionally biased region" description="Polar residues" evidence="1">
    <location>
        <begin position="3988"/>
        <end position="4004"/>
    </location>
</feature>
<feature type="compositionally biased region" description="Acidic residues" evidence="1">
    <location>
        <begin position="2930"/>
        <end position="2953"/>
    </location>
</feature>
<evidence type="ECO:0000256" key="1">
    <source>
        <dbReference type="SAM" id="MobiDB-lite"/>
    </source>
</evidence>
<feature type="compositionally biased region" description="Polar residues" evidence="1">
    <location>
        <begin position="50"/>
        <end position="66"/>
    </location>
</feature>
<feature type="compositionally biased region" description="Acidic residues" evidence="1">
    <location>
        <begin position="2583"/>
        <end position="2602"/>
    </location>
</feature>
<feature type="compositionally biased region" description="Basic and acidic residues" evidence="1">
    <location>
        <begin position="3166"/>
        <end position="3175"/>
    </location>
</feature>
<feature type="region of interest" description="Disordered" evidence="1">
    <location>
        <begin position="3263"/>
        <end position="3326"/>
    </location>
</feature>
<feature type="compositionally biased region" description="Basic and acidic residues" evidence="1">
    <location>
        <begin position="4132"/>
        <end position="4143"/>
    </location>
</feature>